<reference evidence="11 12" key="1">
    <citation type="submission" date="2014-09" db="EMBL/GenBank/DDBJ databases">
        <title>Genome sequences of Lysobacter dokdonensis DS-58.</title>
        <authorList>
            <person name="Kim J.F."/>
            <person name="Kwak M.-J."/>
        </authorList>
    </citation>
    <scope>NUCLEOTIDE SEQUENCE [LARGE SCALE GENOMIC DNA]</scope>
    <source>
        <strain evidence="11 12">DS-58</strain>
    </source>
</reference>
<dbReference type="PANTHER" id="PTHR30069:SF46">
    <property type="entry name" value="OAR PROTEIN"/>
    <property type="match status" value="1"/>
</dbReference>
<evidence type="ECO:0000259" key="9">
    <source>
        <dbReference type="Pfam" id="PF07715"/>
    </source>
</evidence>
<dbReference type="InterPro" id="IPR039426">
    <property type="entry name" value="TonB-dep_rcpt-like"/>
</dbReference>
<evidence type="ECO:0000256" key="5">
    <source>
        <dbReference type="ARBA" id="ARBA00023136"/>
    </source>
</evidence>
<dbReference type="SUPFAM" id="SSF56935">
    <property type="entry name" value="Porins"/>
    <property type="match status" value="1"/>
</dbReference>
<organism evidence="11 12">
    <name type="scientific">Lysobacter dokdonensis DS-58</name>
    <dbReference type="NCBI Taxonomy" id="1300345"/>
    <lineage>
        <taxon>Bacteria</taxon>
        <taxon>Pseudomonadati</taxon>
        <taxon>Pseudomonadota</taxon>
        <taxon>Gammaproteobacteria</taxon>
        <taxon>Lysobacterales</taxon>
        <taxon>Lysobacteraceae</taxon>
        <taxon>Noviluteimonas</taxon>
    </lineage>
</organism>
<sequence>MASNRNAARLKRATLAAALGLCFIGGVQAQTNTAGAVSGRASSGDTITVSNPATGFTRTITVGADGSFRFSQIPIGQYTVTRNGSSPRQVTVNVGTSANVDYAAASTAGGPAQLEEVEVIGTGAINPIDVTSVESTTILTAEQIAKIPVPRDTTSVALLAPGTVRGDAVFGNLASFGGASVAENAYFINGFNITNSFRNLNFAQVPFEAIQEQQIKTGGYGAEFGRSLGGVVNQITKRGTNDFHVGGNVFWSPDSLREDVRNAYLTNGVLRSDNSQDTSEEWRTNIWASGALIKDKLFAYGLISYGEQNNDTWGNNVASTNVNDNFEFPIWLLKMDWNITDSHILEFTAFSDKQENNQEVYANRPGVTERLNLVGVNIQEQGGENYVLKYTGYLTDTFTLSALIGHGEFSRSQRLRTASGLPVEYNGDITSTATGCPQIVDARPTYRQQATGVYSSTCNITNGTIDRTDSGDERDQFRLDAEWQLGDHLLRFGYDQDDYTSKAGVALEGGFQWRYTTVDPDGVANNGDEFDRARQQFFQQGATVEVKQHAYYIQDSWNITDNFIAYLGARWDTFENLNGNGESYVKISNQFGPRLGFSWDVFGDSTFKVFGNAGRYALPLTPSVAVRGASASLFSRESFNFDQTVDPTTGAPNNPVARPGTFIYLNSEDGRPKNPLTIASQNLDPMYQDEYILGFQKMLTEHFSLGIRGIYRELKQAIDDNCDYGPIYDQAVAEGLNPVLPNPGFPYCRMFNPGKDAVFVTDVEGDGILRTYAVPGALLSPPAKRNYSAMEFFVDGNWDKFFIQGSYTYAKSIGNTEGGVKSDIGQNDTSVTQDFDYLELTVDTYGYLPNDRRHTLKLFGNYEITDEWSVGANLIVQSGRPLNCLGVLDRDPNRAPGTPPIDATYDPHPYGSSFMRCNNSPVPRGTAGRLPWTQTFDMNVAYAPNWAEGLQFKIDVFNVFDSQKVTSVVETAEVPETGLPSELYLLPASFQAPRTVRFMVQYDF</sequence>
<comment type="caution">
    <text evidence="11">The sequence shown here is derived from an EMBL/GenBank/DDBJ whole genome shotgun (WGS) entry which is preliminary data.</text>
</comment>
<name>A0A0A2WHR8_9GAMM</name>
<keyword evidence="6 7" id="KW-0998">Cell outer membrane</keyword>
<feature type="signal peptide" evidence="8">
    <location>
        <begin position="1"/>
        <end position="29"/>
    </location>
</feature>
<evidence type="ECO:0000256" key="1">
    <source>
        <dbReference type="ARBA" id="ARBA00004571"/>
    </source>
</evidence>
<proteinExistence type="inferred from homology"/>
<dbReference type="PATRIC" id="fig|1300345.3.peg.3063"/>
<feature type="chain" id="PRO_5002007625" evidence="8">
    <location>
        <begin position="30"/>
        <end position="1004"/>
    </location>
</feature>
<evidence type="ECO:0000259" key="10">
    <source>
        <dbReference type="Pfam" id="PF25183"/>
    </source>
</evidence>
<comment type="subcellular location">
    <subcellularLocation>
        <location evidence="1 7">Cell outer membrane</location>
        <topology evidence="1 7">Multi-pass membrane protein</topology>
    </subcellularLocation>
</comment>
<dbReference type="Pfam" id="PF07715">
    <property type="entry name" value="Plug"/>
    <property type="match status" value="1"/>
</dbReference>
<dbReference type="Pfam" id="PF25183">
    <property type="entry name" value="OMP_b-brl_4"/>
    <property type="match status" value="2"/>
</dbReference>
<dbReference type="STRING" id="1300345.LF41_2017"/>
<keyword evidence="12" id="KW-1185">Reference proteome</keyword>
<dbReference type="Proteomes" id="UP000030518">
    <property type="component" value="Unassembled WGS sequence"/>
</dbReference>
<dbReference type="Gene3D" id="2.170.130.10">
    <property type="entry name" value="TonB-dependent receptor, plug domain"/>
    <property type="match status" value="1"/>
</dbReference>
<feature type="domain" description="TonB-dependent transporter Oar-like beta-barrel" evidence="10">
    <location>
        <begin position="587"/>
        <end position="964"/>
    </location>
</feature>
<keyword evidence="3 7" id="KW-1134">Transmembrane beta strand</keyword>
<evidence type="ECO:0000313" key="12">
    <source>
        <dbReference type="Proteomes" id="UP000030518"/>
    </source>
</evidence>
<comment type="similarity">
    <text evidence="7">Belongs to the TonB-dependent receptor family.</text>
</comment>
<evidence type="ECO:0000313" key="11">
    <source>
        <dbReference type="EMBL" id="KGQ17810.1"/>
    </source>
</evidence>
<keyword evidence="5 7" id="KW-0472">Membrane</keyword>
<dbReference type="OrthoDB" id="9768147at2"/>
<dbReference type="GO" id="GO:0044718">
    <property type="term" value="P:siderophore transmembrane transport"/>
    <property type="evidence" value="ECO:0007669"/>
    <property type="project" value="TreeGrafter"/>
</dbReference>
<dbReference type="AlphaFoldDB" id="A0A0A2WHR8"/>
<dbReference type="InterPro" id="IPR037066">
    <property type="entry name" value="Plug_dom_sf"/>
</dbReference>
<keyword evidence="8" id="KW-0732">Signal</keyword>
<accession>A0A0A2WHR8</accession>
<dbReference type="GO" id="GO:0009279">
    <property type="term" value="C:cell outer membrane"/>
    <property type="evidence" value="ECO:0007669"/>
    <property type="project" value="UniProtKB-SubCell"/>
</dbReference>
<protein>
    <submittedName>
        <fullName evidence="11">Oar protein</fullName>
    </submittedName>
</protein>
<dbReference type="GO" id="GO:0015344">
    <property type="term" value="F:siderophore uptake transmembrane transporter activity"/>
    <property type="evidence" value="ECO:0007669"/>
    <property type="project" value="TreeGrafter"/>
</dbReference>
<dbReference type="Gene3D" id="2.40.170.20">
    <property type="entry name" value="TonB-dependent receptor, beta-barrel domain"/>
    <property type="match status" value="1"/>
</dbReference>
<evidence type="ECO:0000256" key="6">
    <source>
        <dbReference type="ARBA" id="ARBA00023237"/>
    </source>
</evidence>
<evidence type="ECO:0000256" key="4">
    <source>
        <dbReference type="ARBA" id="ARBA00022692"/>
    </source>
</evidence>
<gene>
    <name evidence="11" type="ORF">LF41_2017</name>
</gene>
<feature type="domain" description="TonB-dependent receptor plug" evidence="9">
    <location>
        <begin position="133"/>
        <end position="231"/>
    </location>
</feature>
<feature type="domain" description="TonB-dependent transporter Oar-like beta-barrel" evidence="10">
    <location>
        <begin position="311"/>
        <end position="578"/>
    </location>
</feature>
<keyword evidence="2 7" id="KW-0813">Transport</keyword>
<evidence type="ECO:0000256" key="7">
    <source>
        <dbReference type="PROSITE-ProRule" id="PRU01360"/>
    </source>
</evidence>
<dbReference type="eggNOG" id="COG4771">
    <property type="taxonomic scope" value="Bacteria"/>
</dbReference>
<evidence type="ECO:0000256" key="8">
    <source>
        <dbReference type="SAM" id="SignalP"/>
    </source>
</evidence>
<dbReference type="PROSITE" id="PS52016">
    <property type="entry name" value="TONB_DEPENDENT_REC_3"/>
    <property type="match status" value="1"/>
</dbReference>
<dbReference type="RefSeq" id="WP_036171996.1">
    <property type="nucleotide sequence ID" value="NZ_JRKJ01000025.1"/>
</dbReference>
<dbReference type="SUPFAM" id="SSF49478">
    <property type="entry name" value="Cna protein B-type domain"/>
    <property type="match status" value="1"/>
</dbReference>
<dbReference type="InterPro" id="IPR012910">
    <property type="entry name" value="Plug_dom"/>
</dbReference>
<dbReference type="EMBL" id="JRKJ01000025">
    <property type="protein sequence ID" value="KGQ17810.1"/>
    <property type="molecule type" value="Genomic_DNA"/>
</dbReference>
<dbReference type="InterPro" id="IPR036942">
    <property type="entry name" value="Beta-barrel_TonB_sf"/>
</dbReference>
<dbReference type="PANTHER" id="PTHR30069">
    <property type="entry name" value="TONB-DEPENDENT OUTER MEMBRANE RECEPTOR"/>
    <property type="match status" value="1"/>
</dbReference>
<dbReference type="InterPro" id="IPR057601">
    <property type="entry name" value="Oar-like_b-barrel"/>
</dbReference>
<evidence type="ECO:0000256" key="2">
    <source>
        <dbReference type="ARBA" id="ARBA00022448"/>
    </source>
</evidence>
<evidence type="ECO:0000256" key="3">
    <source>
        <dbReference type="ARBA" id="ARBA00022452"/>
    </source>
</evidence>
<keyword evidence="4 7" id="KW-0812">Transmembrane</keyword>